<reference evidence="2" key="1">
    <citation type="submission" date="2018-06" db="EMBL/GenBank/DDBJ databases">
        <authorList>
            <person name="Zhirakovskaya E."/>
        </authorList>
    </citation>
    <scope>NUCLEOTIDE SEQUENCE</scope>
</reference>
<dbReference type="PANTHER" id="PTHR30399:SF1">
    <property type="entry name" value="UTP PYROPHOSPHATASE"/>
    <property type="match status" value="1"/>
</dbReference>
<dbReference type="Gene3D" id="3.30.2010.10">
    <property type="entry name" value="Metalloproteases ('zincins'), catalytic domain"/>
    <property type="match status" value="1"/>
</dbReference>
<accession>A0A3B0TIJ0</accession>
<evidence type="ECO:0000259" key="1">
    <source>
        <dbReference type="Pfam" id="PF01863"/>
    </source>
</evidence>
<keyword evidence="2" id="KW-0378">Hydrolase</keyword>
<sequence>MGNRRERHSKIQVAGFEVNVVRKGVKNLNLSVRPPDGRIRLAMPHRVTNTEAREFISSRIDWIRRQRQSIADSVPPRMHSYTDGDIARVWGVDHTVRSVPAINRRGAFRDGGDLVLALRSGDGIAQRIALVDGFLREELHRVLPDLVTSWESVIGVNVAEFRFRKMRTRWGSCNIERRRIWLNLELGTRAVESLESVLVHEMVHLVERRHNARFYELMDQYLPDWRHRRTLLNASPPPVSVT</sequence>
<dbReference type="CDD" id="cd07344">
    <property type="entry name" value="M48_yhfN_like"/>
    <property type="match status" value="1"/>
</dbReference>
<feature type="domain" description="YgjP-like metallopeptidase" evidence="1">
    <location>
        <begin position="29"/>
        <end position="234"/>
    </location>
</feature>
<proteinExistence type="predicted"/>
<dbReference type="Pfam" id="PF01863">
    <property type="entry name" value="YgjP-like"/>
    <property type="match status" value="1"/>
</dbReference>
<dbReference type="EMBL" id="UOEK01000464">
    <property type="protein sequence ID" value="VAW08464.1"/>
    <property type="molecule type" value="Genomic_DNA"/>
</dbReference>
<dbReference type="GO" id="GO:0016787">
    <property type="term" value="F:hydrolase activity"/>
    <property type="evidence" value="ECO:0007669"/>
    <property type="project" value="UniProtKB-KW"/>
</dbReference>
<dbReference type="PANTHER" id="PTHR30399">
    <property type="entry name" value="UNCHARACTERIZED PROTEIN YGJP"/>
    <property type="match status" value="1"/>
</dbReference>
<dbReference type="InterPro" id="IPR002725">
    <property type="entry name" value="YgjP-like_metallopeptidase"/>
</dbReference>
<dbReference type="AlphaFoldDB" id="A0A3B0TIJ0"/>
<evidence type="ECO:0000313" key="2">
    <source>
        <dbReference type="EMBL" id="VAW08464.1"/>
    </source>
</evidence>
<name>A0A3B0TIJ0_9ZZZZ</name>
<protein>
    <submittedName>
        <fullName evidence="2">Predicted metal-dependent hydrolase</fullName>
    </submittedName>
</protein>
<dbReference type="InterPro" id="IPR053136">
    <property type="entry name" value="UTP_pyrophosphatase-like"/>
</dbReference>
<gene>
    <name evidence="2" type="ORF">MNBD_ACTINO02-2787</name>
</gene>
<organism evidence="2">
    <name type="scientific">hydrothermal vent metagenome</name>
    <dbReference type="NCBI Taxonomy" id="652676"/>
    <lineage>
        <taxon>unclassified sequences</taxon>
        <taxon>metagenomes</taxon>
        <taxon>ecological metagenomes</taxon>
    </lineage>
</organism>